<reference evidence="9 10" key="1">
    <citation type="submission" date="2018-09" db="EMBL/GenBank/DDBJ databases">
        <authorList>
            <person name="Postec A."/>
        </authorList>
    </citation>
    <scope>NUCLEOTIDE SEQUENCE [LARGE SCALE GENOMIC DNA]</scope>
    <source>
        <strain evidence="9">70B-A</strain>
    </source>
</reference>
<dbReference type="PANTHER" id="PTHR45138">
    <property type="entry name" value="REGULATORY COMPONENTS OF SENSORY TRANSDUCTION SYSTEM"/>
    <property type="match status" value="1"/>
</dbReference>
<dbReference type="Proteomes" id="UP000279029">
    <property type="component" value="Chromosome"/>
</dbReference>
<dbReference type="RefSeq" id="WP_125138305.1">
    <property type="nucleotide sequence ID" value="NZ_LR130778.1"/>
</dbReference>
<dbReference type="OrthoDB" id="9807794at2"/>
<evidence type="ECO:0000256" key="6">
    <source>
        <dbReference type="SAM" id="Phobius"/>
    </source>
</evidence>
<dbReference type="AlphaFoldDB" id="A0A3P7P1R5"/>
<dbReference type="KEGG" id="cbar:PATL70BA_3393"/>
<evidence type="ECO:0008006" key="11">
    <source>
        <dbReference type="Google" id="ProtNLM"/>
    </source>
</evidence>
<accession>A0A3P7P1R5</accession>
<dbReference type="CDD" id="cd06225">
    <property type="entry name" value="HAMP"/>
    <property type="match status" value="1"/>
</dbReference>
<dbReference type="SMART" id="SM00267">
    <property type="entry name" value="GGDEF"/>
    <property type="match status" value="1"/>
</dbReference>
<evidence type="ECO:0000256" key="1">
    <source>
        <dbReference type="ARBA" id="ARBA00004651"/>
    </source>
</evidence>
<gene>
    <name evidence="9" type="ORF">PATL70BA_3393</name>
</gene>
<dbReference type="InterPro" id="IPR029787">
    <property type="entry name" value="Nucleotide_cyclase"/>
</dbReference>
<keyword evidence="3 6" id="KW-0812">Transmembrane</keyword>
<dbReference type="InterPro" id="IPR000160">
    <property type="entry name" value="GGDEF_dom"/>
</dbReference>
<evidence type="ECO:0000259" key="8">
    <source>
        <dbReference type="PROSITE" id="PS50887"/>
    </source>
</evidence>
<evidence type="ECO:0000313" key="9">
    <source>
        <dbReference type="EMBL" id="VDN49324.1"/>
    </source>
</evidence>
<dbReference type="GO" id="GO:0043709">
    <property type="term" value="P:cell adhesion involved in single-species biofilm formation"/>
    <property type="evidence" value="ECO:0007669"/>
    <property type="project" value="TreeGrafter"/>
</dbReference>
<keyword evidence="5 6" id="KW-0472">Membrane</keyword>
<keyword evidence="10" id="KW-1185">Reference proteome</keyword>
<dbReference type="SUPFAM" id="SSF55073">
    <property type="entry name" value="Nucleotide cyclase"/>
    <property type="match status" value="1"/>
</dbReference>
<dbReference type="PANTHER" id="PTHR45138:SF9">
    <property type="entry name" value="DIGUANYLATE CYCLASE DGCM-RELATED"/>
    <property type="match status" value="1"/>
</dbReference>
<keyword evidence="2" id="KW-1003">Cell membrane</keyword>
<dbReference type="EMBL" id="LR130778">
    <property type="protein sequence ID" value="VDN49324.1"/>
    <property type="molecule type" value="Genomic_DNA"/>
</dbReference>
<dbReference type="GO" id="GO:0007165">
    <property type="term" value="P:signal transduction"/>
    <property type="evidence" value="ECO:0007669"/>
    <property type="project" value="InterPro"/>
</dbReference>
<feature type="transmembrane region" description="Helical" evidence="6">
    <location>
        <begin position="288"/>
        <end position="311"/>
    </location>
</feature>
<feature type="transmembrane region" description="Helical" evidence="6">
    <location>
        <begin position="15"/>
        <end position="37"/>
    </location>
</feature>
<evidence type="ECO:0000313" key="10">
    <source>
        <dbReference type="Proteomes" id="UP000279029"/>
    </source>
</evidence>
<dbReference type="SUPFAM" id="SSF158472">
    <property type="entry name" value="HAMP domain-like"/>
    <property type="match status" value="1"/>
</dbReference>
<sequence>MNLFNKYNLSLMNKIIIAFVAYFVMILITFSLIVVLIDRGQVLSISNEFSSTIATDKAKTVELWLNEKVTNVSTLALTSEVQSMNHEAFLPLLESALVNKEGIYGRYFIIDEQGILVDTLGIRKNLAEDPEYQKIMTGEVPVVVAKSSYDDTFKQPTFRIMVPIEVDGKVQGLLGTTVLLKDLSQLISSTVIQETGYAWVVDEYGQVISHKDTNQVLNMDITSDENTDYEGLVSLSEQMKTSNEGMATFTNPQGEKNYVTYESIPGSPGWHVIITLYASSVYKTLRELFVYMTVLVVVLGLISYLVTYLLAKDITDSVKRLIGVMNKFTSGVKGIRAKVESQDEIGMLSQSFNAMADTIVAHTDNVEELIKERTQILADLNYQIVSRNKELGTMNEELEKTNDKLHELASTDMLTGLYNRHQFVRELQRTIELVNVEDEQNFSLLFIDLDNFKQYNDTFGHEIGDFLLIEVAKILRENVRENDIIGRYGGDEFVIMLRQGTYDIAKAIAERIHGAILGHDGFKKELSKKLSGEIKIMGKNKLSSSIGIVNYMKSMKITKAEDLLAIADETMYKAKKAGKSRVVVN</sequence>
<dbReference type="PROSITE" id="PS50885">
    <property type="entry name" value="HAMP"/>
    <property type="match status" value="1"/>
</dbReference>
<evidence type="ECO:0000256" key="4">
    <source>
        <dbReference type="ARBA" id="ARBA00022989"/>
    </source>
</evidence>
<comment type="subcellular location">
    <subcellularLocation>
        <location evidence="1">Cell membrane</location>
        <topology evidence="1">Multi-pass membrane protein</topology>
    </subcellularLocation>
</comment>
<organism evidence="9 10">
    <name type="scientific">Petrocella atlantisensis</name>
    <dbReference type="NCBI Taxonomy" id="2173034"/>
    <lineage>
        <taxon>Bacteria</taxon>
        <taxon>Bacillati</taxon>
        <taxon>Bacillota</taxon>
        <taxon>Clostridia</taxon>
        <taxon>Lachnospirales</taxon>
        <taxon>Vallitaleaceae</taxon>
        <taxon>Petrocella</taxon>
    </lineage>
</organism>
<dbReference type="InterPro" id="IPR050469">
    <property type="entry name" value="Diguanylate_Cyclase"/>
</dbReference>
<dbReference type="FunFam" id="3.30.70.270:FF:000001">
    <property type="entry name" value="Diguanylate cyclase domain protein"/>
    <property type="match status" value="1"/>
</dbReference>
<feature type="domain" description="GGDEF" evidence="8">
    <location>
        <begin position="440"/>
        <end position="585"/>
    </location>
</feature>
<dbReference type="Gene3D" id="3.30.70.270">
    <property type="match status" value="1"/>
</dbReference>
<evidence type="ECO:0000259" key="7">
    <source>
        <dbReference type="PROSITE" id="PS50885"/>
    </source>
</evidence>
<dbReference type="Pfam" id="PF02743">
    <property type="entry name" value="dCache_1"/>
    <property type="match status" value="1"/>
</dbReference>
<dbReference type="InterPro" id="IPR043128">
    <property type="entry name" value="Rev_trsase/Diguanyl_cyclase"/>
</dbReference>
<evidence type="ECO:0000256" key="2">
    <source>
        <dbReference type="ARBA" id="ARBA00022475"/>
    </source>
</evidence>
<dbReference type="PROSITE" id="PS50887">
    <property type="entry name" value="GGDEF"/>
    <property type="match status" value="1"/>
</dbReference>
<evidence type="ECO:0000256" key="3">
    <source>
        <dbReference type="ARBA" id="ARBA00022692"/>
    </source>
</evidence>
<feature type="domain" description="HAMP" evidence="7">
    <location>
        <begin position="312"/>
        <end position="364"/>
    </location>
</feature>
<name>A0A3P7P1R5_9FIRM</name>
<dbReference type="GO" id="GO:0052621">
    <property type="term" value="F:diguanylate cyclase activity"/>
    <property type="evidence" value="ECO:0007669"/>
    <property type="project" value="TreeGrafter"/>
</dbReference>
<dbReference type="GO" id="GO:1902201">
    <property type="term" value="P:negative regulation of bacterial-type flagellum-dependent cell motility"/>
    <property type="evidence" value="ECO:0007669"/>
    <property type="project" value="TreeGrafter"/>
</dbReference>
<dbReference type="GO" id="GO:0005886">
    <property type="term" value="C:plasma membrane"/>
    <property type="evidence" value="ECO:0007669"/>
    <property type="project" value="UniProtKB-SubCell"/>
</dbReference>
<dbReference type="InterPro" id="IPR033479">
    <property type="entry name" value="dCache_1"/>
</dbReference>
<dbReference type="Pfam" id="PF00990">
    <property type="entry name" value="GGDEF"/>
    <property type="match status" value="1"/>
</dbReference>
<proteinExistence type="predicted"/>
<evidence type="ECO:0000256" key="5">
    <source>
        <dbReference type="ARBA" id="ARBA00023136"/>
    </source>
</evidence>
<dbReference type="NCBIfam" id="TIGR00254">
    <property type="entry name" value="GGDEF"/>
    <property type="match status" value="1"/>
</dbReference>
<dbReference type="Gene3D" id="3.30.450.20">
    <property type="entry name" value="PAS domain"/>
    <property type="match status" value="1"/>
</dbReference>
<dbReference type="SMART" id="SM00304">
    <property type="entry name" value="HAMP"/>
    <property type="match status" value="1"/>
</dbReference>
<dbReference type="InterPro" id="IPR003660">
    <property type="entry name" value="HAMP_dom"/>
</dbReference>
<dbReference type="CDD" id="cd01949">
    <property type="entry name" value="GGDEF"/>
    <property type="match status" value="1"/>
</dbReference>
<keyword evidence="4 6" id="KW-1133">Transmembrane helix</keyword>
<protein>
    <recommendedName>
        <fullName evidence="11">Diguanylate cyclase</fullName>
    </recommendedName>
</protein>
<dbReference type="CDD" id="cd12912">
    <property type="entry name" value="PDC2_MCP_like"/>
    <property type="match status" value="1"/>
</dbReference>
<dbReference type="Gene3D" id="6.10.340.10">
    <property type="match status" value="1"/>
</dbReference>
<dbReference type="Pfam" id="PF00672">
    <property type="entry name" value="HAMP"/>
    <property type="match status" value="1"/>
</dbReference>